<comment type="function">
    <text evidence="1">DNA-dependent RNA polymerase catalyzes the transcription of DNA into RNA using the four ribonucleoside triphosphates as substrates.</text>
</comment>
<dbReference type="InterPro" id="IPR002092">
    <property type="entry name" value="DNA-dir_Rpol_phage-type"/>
</dbReference>
<dbReference type="STRING" id="1328760.A0A161TBT4"/>
<dbReference type="InterPro" id="IPR043502">
    <property type="entry name" value="DNA/RNA_pol_sf"/>
</dbReference>
<evidence type="ECO:0000256" key="8">
    <source>
        <dbReference type="ARBA" id="ARBA00022946"/>
    </source>
</evidence>
<name>A0A161TBT4_XYLHT</name>
<dbReference type="InterPro" id="IPR046950">
    <property type="entry name" value="DNA-dir_Rpol_C_phage-type"/>
</dbReference>
<proteinExistence type="inferred from homology"/>
<dbReference type="PANTHER" id="PTHR10102:SF0">
    <property type="entry name" value="DNA-DIRECTED RNA POLYMERASE, MITOCHONDRIAL"/>
    <property type="match status" value="1"/>
</dbReference>
<dbReference type="GO" id="GO:0001018">
    <property type="term" value="F:mitochondrial promoter sequence-specific DNA binding"/>
    <property type="evidence" value="ECO:0007669"/>
    <property type="project" value="TreeGrafter"/>
</dbReference>
<evidence type="ECO:0000256" key="6">
    <source>
        <dbReference type="ARBA" id="ARBA00022679"/>
    </source>
</evidence>
<keyword evidence="16" id="KW-1185">Reference proteome</keyword>
<dbReference type="Gene3D" id="1.10.287.280">
    <property type="match status" value="1"/>
</dbReference>
<dbReference type="OrthoDB" id="276422at2759"/>
<dbReference type="FunFam" id="1.10.150.20:FF:000041">
    <property type="entry name" value="DNA-directed RNA polymerase"/>
    <property type="match status" value="1"/>
</dbReference>
<sequence>MLVRAARRKAQYDAFRHLRLSPEPLYLPWLCPAQLRYISQLRTTSPLSLETPRSKLAKKRRLSTDTAERRNLATAVSEQTHFADPAVPFEFEDFSGPYVSQSKLQASFFDSENLSTLRNFDPSSPLIVNDESSLAAKRFKVKDGIGGGLADMHLTLDACLKCGSFDRGTALMRRICKIYVSGSQELLDAHNQYLEACIDYAIRKRDMDALKAVQKWFEVEMRSPDVEPDATSYALMLKATLRLLQGPKMERTVRRYYYMAEERNLGVAALSTNILNDAELFKVTRICPEDFYLAEEVVTEPEDVSTATLDGSGQPQTIPEVKPMGQKGLGLASLKKSLSLFSDISTLPKLEDLKGTTEEKAKAFAYLRQEKLEEDAVNAAIDRWREESEDLQKFGLNSALQSRSIGALMWEWHSALTPLIKEEVKLIDEAEKNNSKSEVDQDRCLYGPFLRFVSPEKLAAITILAVMQLLSIRGADIGVKLSNVVVYIGHNVQDESIAESIKDYGNKELWGHMATAGREQKVASLLRKKRTFDSLAKLVREKEQKPLGSKDFQDRQWSAAVKARVGAILLSALLRSAKIQVTRKLPDTRETVSQMQAAFTHSYKYDRGKRVGMISGNSDLCEKLRREPVRTALAKHLPMIVEPRPWKSFNDGGFLRYPVNAVRVKHSDPEQIQYAKAAAEKGDMDQVFAGLDVLAKTAWKINRDVFNVMLEAWNSGEAIADIAPEHPNIKTPPEPEPSADPKVRQRWLRDLKQVQNTRSGLHSQRCFQNFQLEVARAYLDETFYFPHNVDFRGRAYPVPPYLNHMGADNCRGLLMFAKGKQLGATGLAWLKVHLANVYGFDKASIKERQEFAMQHLSDIYDSATNPLNGKRWWLGAEDPWQCLAACCELKKALDSSDPTRYVSSLAIHQDGTCNGLQHYAALGGDEWGARQVNLEPGDRPADIYTAVAELVKEEVSRDAAKKVPVAMLLNGKITRKVVKQTVMTNVYGVTFAGARSQVRRQLEAILPHFPDTDEMNHGISSCYVARLIFKALSSMFKGAHDIQYWLGECANRISQALTPEQIEIIEASKAGSKSALPKSNQPHFRSSVVWTTPLKMPVVQPYRTSKAQIVSTNLQRVSIIQPTTSDPVSKRKQLQGFPPNFIHSLDATHMLLSALKCDERGLSFAAVHDSFWTHAADVDTMNSILRDAFIRMHSEDIIGRLAAEFKARHAGSMYLASVYSDSLVGKRITALRRQTAFSSKGRSRVDELLLERQRILLLQSEDPKSQEEGRKMVTPGSIFAEAASENDLAPAEETTEMGIGDVPKAQVKAAEQDIGIDAVENLENVEPVLGGAESSLALDDVDAEDENDVKLEPAPKKRKAAPKKVSVWLPLSFPPLPKKGSFEVSRLRDSKYFFS</sequence>
<dbReference type="PROSITE" id="PS00489">
    <property type="entry name" value="RNA_POL_PHAGE_2"/>
    <property type="match status" value="1"/>
</dbReference>
<dbReference type="InParanoid" id="A0A161TBT4"/>
<evidence type="ECO:0000256" key="9">
    <source>
        <dbReference type="ARBA" id="ARBA00023128"/>
    </source>
</evidence>
<dbReference type="PANTHER" id="PTHR10102">
    <property type="entry name" value="DNA-DIRECTED RNA POLYMERASE, MITOCHONDRIAL"/>
    <property type="match status" value="1"/>
</dbReference>
<dbReference type="InterPro" id="IPR029262">
    <property type="entry name" value="RPOL_N"/>
</dbReference>
<evidence type="ECO:0000256" key="1">
    <source>
        <dbReference type="ARBA" id="ARBA00004026"/>
    </source>
</evidence>
<keyword evidence="8" id="KW-0809">Transit peptide</keyword>
<evidence type="ECO:0000256" key="2">
    <source>
        <dbReference type="ARBA" id="ARBA00004173"/>
    </source>
</evidence>
<evidence type="ECO:0000313" key="15">
    <source>
        <dbReference type="EMBL" id="KZF23167.1"/>
    </source>
</evidence>
<evidence type="ECO:0000256" key="11">
    <source>
        <dbReference type="ARBA" id="ARBA00048552"/>
    </source>
</evidence>
<dbReference type="GeneID" id="28897410"/>
<organism evidence="15 16">
    <name type="scientific">Xylona heveae (strain CBS 132557 / TC161)</name>
    <dbReference type="NCBI Taxonomy" id="1328760"/>
    <lineage>
        <taxon>Eukaryota</taxon>
        <taxon>Fungi</taxon>
        <taxon>Dikarya</taxon>
        <taxon>Ascomycota</taxon>
        <taxon>Pezizomycotina</taxon>
        <taxon>Xylonomycetes</taxon>
        <taxon>Xylonales</taxon>
        <taxon>Xylonaceae</taxon>
        <taxon>Xylona</taxon>
    </lineage>
</organism>
<dbReference type="Gene3D" id="1.10.287.260">
    <property type="match status" value="1"/>
</dbReference>
<dbReference type="FunCoup" id="A0A161TBT4">
    <property type="interactions" value="239"/>
</dbReference>
<feature type="region of interest" description="Disordered" evidence="13">
    <location>
        <begin position="1341"/>
        <end position="1362"/>
    </location>
</feature>
<dbReference type="GO" id="GO:0034245">
    <property type="term" value="C:mitochondrial DNA-directed RNA polymerase complex"/>
    <property type="evidence" value="ECO:0007669"/>
    <property type="project" value="TreeGrafter"/>
</dbReference>
<dbReference type="EMBL" id="KV407457">
    <property type="protein sequence ID" value="KZF23167.1"/>
    <property type="molecule type" value="Genomic_DNA"/>
</dbReference>
<reference evidence="15 16" key="1">
    <citation type="journal article" date="2016" name="Fungal Biol.">
        <title>The genome of Xylona heveae provides a window into fungal endophytism.</title>
        <authorList>
            <person name="Gazis R."/>
            <person name="Kuo A."/>
            <person name="Riley R."/>
            <person name="LaButti K."/>
            <person name="Lipzen A."/>
            <person name="Lin J."/>
            <person name="Amirebrahimi M."/>
            <person name="Hesse C.N."/>
            <person name="Spatafora J.W."/>
            <person name="Henrissat B."/>
            <person name="Hainaut M."/>
            <person name="Grigoriev I.V."/>
            <person name="Hibbett D.S."/>
        </authorList>
    </citation>
    <scope>NUCLEOTIDE SEQUENCE [LARGE SCALE GENOMIC DNA]</scope>
    <source>
        <strain evidence="15 16">TC161</strain>
    </source>
</reference>
<dbReference type="Gene3D" id="1.10.1320.10">
    <property type="entry name" value="DNA-directed RNA polymerase, N-terminal domain"/>
    <property type="match status" value="1"/>
</dbReference>
<feature type="domain" description="DNA-directed RNA polymerase N-terminal" evidence="14">
    <location>
        <begin position="367"/>
        <end position="696"/>
    </location>
</feature>
<keyword evidence="5" id="KW-0240">DNA-directed RNA polymerase</keyword>
<dbReference type="SMART" id="SM01311">
    <property type="entry name" value="RPOL_N"/>
    <property type="match status" value="1"/>
</dbReference>
<evidence type="ECO:0000256" key="12">
    <source>
        <dbReference type="ARBA" id="ARBA00073509"/>
    </source>
</evidence>
<dbReference type="GO" id="GO:0006390">
    <property type="term" value="P:mitochondrial transcription"/>
    <property type="evidence" value="ECO:0007669"/>
    <property type="project" value="TreeGrafter"/>
</dbReference>
<evidence type="ECO:0000256" key="10">
    <source>
        <dbReference type="ARBA" id="ARBA00023163"/>
    </source>
</evidence>
<keyword evidence="7" id="KW-0548">Nucleotidyltransferase</keyword>
<dbReference type="EC" id="2.7.7.6" evidence="4"/>
<dbReference type="Pfam" id="PF14700">
    <property type="entry name" value="RPOL_N"/>
    <property type="match status" value="1"/>
</dbReference>
<dbReference type="Pfam" id="PF00940">
    <property type="entry name" value="RNA_pol"/>
    <property type="match status" value="1"/>
</dbReference>
<dbReference type="OMA" id="KWFEVDM"/>
<dbReference type="Proteomes" id="UP000076632">
    <property type="component" value="Unassembled WGS sequence"/>
</dbReference>
<evidence type="ECO:0000256" key="7">
    <source>
        <dbReference type="ARBA" id="ARBA00022695"/>
    </source>
</evidence>
<gene>
    <name evidence="15" type="ORF">L228DRAFT_245901</name>
</gene>
<dbReference type="FunFam" id="1.10.287.280:FF:000001">
    <property type="entry name" value="DNA-directed RNA polymerase"/>
    <property type="match status" value="1"/>
</dbReference>
<comment type="catalytic activity">
    <reaction evidence="11">
        <text>RNA(n) + a ribonucleoside 5'-triphosphate = RNA(n+1) + diphosphate</text>
        <dbReference type="Rhea" id="RHEA:21248"/>
        <dbReference type="Rhea" id="RHEA-COMP:14527"/>
        <dbReference type="Rhea" id="RHEA-COMP:17342"/>
        <dbReference type="ChEBI" id="CHEBI:33019"/>
        <dbReference type="ChEBI" id="CHEBI:61557"/>
        <dbReference type="ChEBI" id="CHEBI:140395"/>
        <dbReference type="EC" id="2.7.7.6"/>
    </reaction>
</comment>
<dbReference type="SUPFAM" id="SSF56672">
    <property type="entry name" value="DNA/RNA polymerases"/>
    <property type="match status" value="1"/>
</dbReference>
<dbReference type="InterPro" id="IPR037159">
    <property type="entry name" value="RNA_POL_N_sf"/>
</dbReference>
<evidence type="ECO:0000256" key="4">
    <source>
        <dbReference type="ARBA" id="ARBA00012418"/>
    </source>
</evidence>
<dbReference type="GO" id="GO:0003899">
    <property type="term" value="F:DNA-directed RNA polymerase activity"/>
    <property type="evidence" value="ECO:0007669"/>
    <property type="project" value="UniProtKB-EC"/>
</dbReference>
<keyword evidence="9" id="KW-0496">Mitochondrion</keyword>
<comment type="subcellular location">
    <subcellularLocation>
        <location evidence="2">Mitochondrion</location>
    </subcellularLocation>
</comment>
<dbReference type="RefSeq" id="XP_018188722.1">
    <property type="nucleotide sequence ID" value="XM_018332273.1"/>
</dbReference>
<keyword evidence="6" id="KW-0808">Transferase</keyword>
<dbReference type="Gene3D" id="1.10.150.20">
    <property type="entry name" value="5' to 3' exonuclease, C-terminal subdomain"/>
    <property type="match status" value="1"/>
</dbReference>
<evidence type="ECO:0000313" key="16">
    <source>
        <dbReference type="Proteomes" id="UP000076632"/>
    </source>
</evidence>
<keyword evidence="10" id="KW-0804">Transcription</keyword>
<evidence type="ECO:0000256" key="5">
    <source>
        <dbReference type="ARBA" id="ARBA00022478"/>
    </source>
</evidence>
<dbReference type="InterPro" id="IPR024075">
    <property type="entry name" value="DNA-dir_RNA_pol_helix_hairp_sf"/>
</dbReference>
<dbReference type="FunFam" id="1.10.287.260:FF:000001">
    <property type="entry name" value="DNA-directed RNA polymerase"/>
    <property type="match status" value="1"/>
</dbReference>
<evidence type="ECO:0000256" key="3">
    <source>
        <dbReference type="ARBA" id="ARBA00009493"/>
    </source>
</evidence>
<protein>
    <recommendedName>
        <fullName evidence="12">DNA-directed RNA polymerase, mitochondrial</fullName>
        <ecNumber evidence="4">2.7.7.6</ecNumber>
    </recommendedName>
</protein>
<comment type="similarity">
    <text evidence="3">Belongs to the phage and mitochondrial RNA polymerase family.</text>
</comment>
<evidence type="ECO:0000256" key="13">
    <source>
        <dbReference type="SAM" id="MobiDB-lite"/>
    </source>
</evidence>
<evidence type="ECO:0000259" key="14">
    <source>
        <dbReference type="SMART" id="SM01311"/>
    </source>
</evidence>
<accession>A0A161TBT4</accession>